<dbReference type="EMBL" id="NOWC01000010">
    <property type="protein sequence ID" value="OZS74695.1"/>
    <property type="molecule type" value="Genomic_DNA"/>
</dbReference>
<dbReference type="GO" id="GO:0005886">
    <property type="term" value="C:plasma membrane"/>
    <property type="evidence" value="ECO:0007669"/>
    <property type="project" value="UniProtKB-SubCell"/>
</dbReference>
<organism evidence="9 10">
    <name type="scientific">Providencia rettgeri</name>
    <dbReference type="NCBI Taxonomy" id="587"/>
    <lineage>
        <taxon>Bacteria</taxon>
        <taxon>Pseudomonadati</taxon>
        <taxon>Pseudomonadota</taxon>
        <taxon>Gammaproteobacteria</taxon>
        <taxon>Enterobacterales</taxon>
        <taxon>Morganellaceae</taxon>
        <taxon>Providencia</taxon>
    </lineage>
</organism>
<comment type="caution">
    <text evidence="9">The sequence shown here is derived from an EMBL/GenBank/DDBJ whole genome shotgun (WGS) entry which is preliminary data.</text>
</comment>
<dbReference type="InterPro" id="IPR000917">
    <property type="entry name" value="Sulfatase_N"/>
</dbReference>
<comment type="similarity">
    <text evidence="7">Belongs to the phosphoethanolamine transferase family.</text>
</comment>
<sequence>MLHYFTNSTLATPQQLINIISYEDEVLSMKVMKLTALYSALLLASVSWAQANTNESAGVYKKACTPELIQAAKSNADICYGVNTASDIQITKKNDDKYKIKVVIIGESTNKNYMNTYGYPLENTPFLSSVNGRFFNNFISAASNTVPTLTRALAKNDLKTITQHHEKPYYNNNSVVDLANKAGYETYYIGNNGSFGDDEIGFTNYFLKANYFLPVRDSKPGFENLFVQEKFVVDDSVNKLTNDFKMLPAFKAALNNPSEKEKVIFVHMWGPHHDGWPKGACELVKNNYNINPEQFNTGWGSIANCYVSAIKLSDDFIGDIYSILQENNKNGDYPFSILYFSDHGQGLVKANKQHVKALEAEYKGYIKDGNLYLRHGQLVKGAYQVPLVVINSDDTKREFRDEMLSEWNLFDYFASWLGVETNLTSPAKSIVAETITPEKDIDVFVFPRDEFVKYDSLPQDTVLSPATVNTKVVADN</sequence>
<dbReference type="PANTHER" id="PTHR30443:SF4">
    <property type="entry name" value="PHOSPHOETHANOLAMINE TRANSFERASE OPGE-RELATED"/>
    <property type="match status" value="1"/>
</dbReference>
<evidence type="ECO:0000256" key="1">
    <source>
        <dbReference type="ARBA" id="ARBA00004651"/>
    </source>
</evidence>
<keyword evidence="5" id="KW-1133">Transmembrane helix</keyword>
<name>A0A264VTS5_PRORE</name>
<keyword evidence="4" id="KW-0812">Transmembrane</keyword>
<reference evidence="9 10" key="1">
    <citation type="submission" date="2017-07" db="EMBL/GenBank/DDBJ databases">
        <title>blaIMP-27 on transferable plasmids in Proteus mirabilis and Providencia rettgeri.</title>
        <authorList>
            <person name="Potter R."/>
        </authorList>
    </citation>
    <scope>NUCLEOTIDE SEQUENCE [LARGE SCALE GENOMIC DNA]</scope>
    <source>
        <strain evidence="9 10">PR1</strain>
    </source>
</reference>
<dbReference type="GO" id="GO:0016776">
    <property type="term" value="F:phosphotransferase activity, phosphate group as acceptor"/>
    <property type="evidence" value="ECO:0007669"/>
    <property type="project" value="TreeGrafter"/>
</dbReference>
<dbReference type="PANTHER" id="PTHR30443">
    <property type="entry name" value="INNER MEMBRANE PROTEIN"/>
    <property type="match status" value="1"/>
</dbReference>
<evidence type="ECO:0000259" key="8">
    <source>
        <dbReference type="Pfam" id="PF00884"/>
    </source>
</evidence>
<accession>A0A264VTS5</accession>
<dbReference type="Pfam" id="PF00884">
    <property type="entry name" value="Sulfatase"/>
    <property type="match status" value="1"/>
</dbReference>
<gene>
    <name evidence="9" type="ORF">CHI95_10420</name>
</gene>
<evidence type="ECO:0000313" key="10">
    <source>
        <dbReference type="Proteomes" id="UP000216001"/>
    </source>
</evidence>
<evidence type="ECO:0000256" key="3">
    <source>
        <dbReference type="ARBA" id="ARBA00022679"/>
    </source>
</evidence>
<dbReference type="AlphaFoldDB" id="A0A264VTS5"/>
<dbReference type="Gene3D" id="3.40.720.10">
    <property type="entry name" value="Alkaline Phosphatase, subunit A"/>
    <property type="match status" value="1"/>
</dbReference>
<keyword evidence="2" id="KW-1003">Cell membrane</keyword>
<evidence type="ECO:0000256" key="7">
    <source>
        <dbReference type="ARBA" id="ARBA00038481"/>
    </source>
</evidence>
<evidence type="ECO:0000313" key="9">
    <source>
        <dbReference type="EMBL" id="OZS74695.1"/>
    </source>
</evidence>
<proteinExistence type="inferred from homology"/>
<dbReference type="GO" id="GO:0009244">
    <property type="term" value="P:lipopolysaccharide core region biosynthetic process"/>
    <property type="evidence" value="ECO:0007669"/>
    <property type="project" value="TreeGrafter"/>
</dbReference>
<evidence type="ECO:0000256" key="4">
    <source>
        <dbReference type="ARBA" id="ARBA00022692"/>
    </source>
</evidence>
<dbReference type="InterPro" id="IPR040423">
    <property type="entry name" value="PEA_transferase"/>
</dbReference>
<dbReference type="Proteomes" id="UP000216001">
    <property type="component" value="Unassembled WGS sequence"/>
</dbReference>
<dbReference type="InterPro" id="IPR017850">
    <property type="entry name" value="Alkaline_phosphatase_core_sf"/>
</dbReference>
<keyword evidence="6" id="KW-0472">Membrane</keyword>
<feature type="domain" description="Sulfatase N-terminal" evidence="8">
    <location>
        <begin position="102"/>
        <end position="419"/>
    </location>
</feature>
<keyword evidence="3" id="KW-0808">Transferase</keyword>
<comment type="subcellular location">
    <subcellularLocation>
        <location evidence="1">Cell membrane</location>
        <topology evidence="1">Multi-pass membrane protein</topology>
    </subcellularLocation>
</comment>
<protein>
    <recommendedName>
        <fullName evidence="8">Sulfatase N-terminal domain-containing protein</fullName>
    </recommendedName>
</protein>
<dbReference type="CDD" id="cd16017">
    <property type="entry name" value="LptA"/>
    <property type="match status" value="1"/>
</dbReference>
<dbReference type="InterPro" id="IPR058130">
    <property type="entry name" value="PEA_transf_C"/>
</dbReference>
<evidence type="ECO:0000256" key="6">
    <source>
        <dbReference type="ARBA" id="ARBA00023136"/>
    </source>
</evidence>
<dbReference type="SUPFAM" id="SSF53649">
    <property type="entry name" value="Alkaline phosphatase-like"/>
    <property type="match status" value="1"/>
</dbReference>
<evidence type="ECO:0000256" key="2">
    <source>
        <dbReference type="ARBA" id="ARBA00022475"/>
    </source>
</evidence>
<evidence type="ECO:0000256" key="5">
    <source>
        <dbReference type="ARBA" id="ARBA00022989"/>
    </source>
</evidence>